<reference evidence="2" key="1">
    <citation type="submission" date="2022-08" db="EMBL/GenBank/DDBJ databases">
        <authorList>
            <person name="Tistechok S."/>
            <person name="Samborskyy M."/>
            <person name="Roman I."/>
        </authorList>
    </citation>
    <scope>NUCLEOTIDE SEQUENCE</scope>
    <source>
        <strain evidence="2">DSM 103496</strain>
    </source>
</reference>
<evidence type="ECO:0008006" key="4">
    <source>
        <dbReference type="Google" id="ProtNLM"/>
    </source>
</evidence>
<dbReference type="Proteomes" id="UP001141259">
    <property type="component" value="Unassembled WGS sequence"/>
</dbReference>
<evidence type="ECO:0000256" key="1">
    <source>
        <dbReference type="SAM" id="MobiDB-lite"/>
    </source>
</evidence>
<organism evidence="2 3">
    <name type="scientific">Umezawaea endophytica</name>
    <dbReference type="NCBI Taxonomy" id="1654476"/>
    <lineage>
        <taxon>Bacteria</taxon>
        <taxon>Bacillati</taxon>
        <taxon>Actinomycetota</taxon>
        <taxon>Actinomycetes</taxon>
        <taxon>Pseudonocardiales</taxon>
        <taxon>Pseudonocardiaceae</taxon>
        <taxon>Umezawaea</taxon>
    </lineage>
</organism>
<dbReference type="EMBL" id="JANYMP010000007">
    <property type="protein sequence ID" value="MCS7478743.1"/>
    <property type="molecule type" value="Genomic_DNA"/>
</dbReference>
<name>A0A9X2VL90_9PSEU</name>
<feature type="compositionally biased region" description="Polar residues" evidence="1">
    <location>
        <begin position="77"/>
        <end position="93"/>
    </location>
</feature>
<evidence type="ECO:0000313" key="3">
    <source>
        <dbReference type="Proteomes" id="UP001141259"/>
    </source>
</evidence>
<feature type="region of interest" description="Disordered" evidence="1">
    <location>
        <begin position="63"/>
        <end position="119"/>
    </location>
</feature>
<dbReference type="InterPro" id="IPR001387">
    <property type="entry name" value="Cro/C1-type_HTH"/>
</dbReference>
<keyword evidence="3" id="KW-1185">Reference proteome</keyword>
<feature type="region of interest" description="Disordered" evidence="1">
    <location>
        <begin position="139"/>
        <end position="190"/>
    </location>
</feature>
<evidence type="ECO:0000313" key="2">
    <source>
        <dbReference type="EMBL" id="MCS7478743.1"/>
    </source>
</evidence>
<proteinExistence type="predicted"/>
<accession>A0A9X2VL90</accession>
<dbReference type="AlphaFoldDB" id="A0A9X2VL90"/>
<dbReference type="RefSeq" id="WP_259624244.1">
    <property type="nucleotide sequence ID" value="NZ_JANYMP010000007.1"/>
</dbReference>
<protein>
    <recommendedName>
        <fullName evidence="4">Helix-turn-helix protein</fullName>
    </recommendedName>
</protein>
<dbReference type="CDD" id="cd00093">
    <property type="entry name" value="HTH_XRE"/>
    <property type="match status" value="1"/>
</dbReference>
<sequence length="190" mass="20894">MGWRKLAAEIDISDSTLRGWLHEQRLISERTLRTLLEAKGLAEEEIQRWTQLRELACPQLGLATPADADDTVPGAENASQHDWPQESSHSSHTPAECGSGRDTDRGGPGDGLVDQGPFRQRRDLGHDHLRHAHLGCGRWPAHKRKRDTGSINTPPSGALRVAETGGPLGWRDRSHRSSADVTLHCSSVTK</sequence>
<gene>
    <name evidence="2" type="ORF">NZH93_17930</name>
</gene>
<comment type="caution">
    <text evidence="2">The sequence shown here is derived from an EMBL/GenBank/DDBJ whole genome shotgun (WGS) entry which is preliminary data.</text>
</comment>